<evidence type="ECO:0000256" key="5">
    <source>
        <dbReference type="PIRSR" id="PIRSR602401-1"/>
    </source>
</evidence>
<dbReference type="InterPro" id="IPR002401">
    <property type="entry name" value="Cyt_P450_E_grp-I"/>
</dbReference>
<dbReference type="PANTHER" id="PTHR24296">
    <property type="entry name" value="CYTOCHROME P450"/>
    <property type="match status" value="1"/>
</dbReference>
<sequence length="526" mass="59110">MELLLVIVILALLPPLILFYLLSPKSEGPLKAYPLIGIVPQFVKHRHRLLEWQTELLTAAPTNTVHFRFFGKLQGIITANPANLEHFLKSNFQNYPKGPRHTSLMEDFLGRGIFNADGELWKWQRKMASFEFNTGSLRIFVVENVQQEITKRLLPRLRSAAASGAAVDLQDVLERFAFDNVCQVAFNEDPACLTADGEDPAGGDGLLRRGFAAAFRDATAISAARFRYAVPGMWKLKRLLNVGSERRLKESISTVDDFARRIIRSRKKELRSPAVAAEGFRHQDLLSRFIAGGDDSDEFLRDIVVSFILAGRETTSSALTWFFWLLSERPDVERKILEEIRSVRTRSEGEGKEKESFGFEELREMNYLHAAITEAMRLYPPVPFNSSFCLADDVLPDGTKVGKGWFVSYHPYAMGRTAAVWGEDCGEFRPERWLGAGGEFQPVSSFRFPAFHCGPRTCLGKEMAYIQMKSIATCLIEKFTLEVAGGGGGRPEMLLSLTLRMKDGLPVRIRERATPRSSSPSCKTVS</sequence>
<dbReference type="Gene3D" id="1.10.630.10">
    <property type="entry name" value="Cytochrome P450"/>
    <property type="match status" value="1"/>
</dbReference>
<feature type="binding site" description="axial binding residue" evidence="5">
    <location>
        <position position="458"/>
    </location>
    <ligand>
        <name>heme</name>
        <dbReference type="ChEBI" id="CHEBI:30413"/>
    </ligand>
    <ligandPart>
        <name>Fe</name>
        <dbReference type="ChEBI" id="CHEBI:18248"/>
    </ligandPart>
</feature>
<dbReference type="Proteomes" id="UP000663760">
    <property type="component" value="Chromosome 6"/>
</dbReference>
<proteinExistence type="inferred from homology"/>
<dbReference type="PRINTS" id="PR00463">
    <property type="entry name" value="EP450I"/>
</dbReference>
<dbReference type="AlphaFoldDB" id="A0A7I8KN61"/>
<dbReference type="InterPro" id="IPR036396">
    <property type="entry name" value="Cyt_P450_sf"/>
</dbReference>
<dbReference type="GO" id="GO:0004497">
    <property type="term" value="F:monooxygenase activity"/>
    <property type="evidence" value="ECO:0007669"/>
    <property type="project" value="UniProtKB-KW"/>
</dbReference>
<organism evidence="7 8">
    <name type="scientific">Spirodela intermedia</name>
    <name type="common">Intermediate duckweed</name>
    <dbReference type="NCBI Taxonomy" id="51605"/>
    <lineage>
        <taxon>Eukaryota</taxon>
        <taxon>Viridiplantae</taxon>
        <taxon>Streptophyta</taxon>
        <taxon>Embryophyta</taxon>
        <taxon>Tracheophyta</taxon>
        <taxon>Spermatophyta</taxon>
        <taxon>Magnoliopsida</taxon>
        <taxon>Liliopsida</taxon>
        <taxon>Araceae</taxon>
        <taxon>Lemnoideae</taxon>
        <taxon>Spirodela</taxon>
    </lineage>
</organism>
<evidence type="ECO:0000256" key="4">
    <source>
        <dbReference type="ARBA" id="ARBA00023004"/>
    </source>
</evidence>
<keyword evidence="2 5" id="KW-0479">Metal-binding</keyword>
<gene>
    <name evidence="7" type="ORF">SI8410_06009060</name>
</gene>
<evidence type="ECO:0000256" key="6">
    <source>
        <dbReference type="RuleBase" id="RU000461"/>
    </source>
</evidence>
<dbReference type="GO" id="GO:0016705">
    <property type="term" value="F:oxidoreductase activity, acting on paired donors, with incorporation or reduction of molecular oxygen"/>
    <property type="evidence" value="ECO:0007669"/>
    <property type="project" value="InterPro"/>
</dbReference>
<comment type="cofactor">
    <cofactor evidence="5">
        <name>heme</name>
        <dbReference type="ChEBI" id="CHEBI:30413"/>
    </cofactor>
</comment>
<evidence type="ECO:0000256" key="1">
    <source>
        <dbReference type="ARBA" id="ARBA00010617"/>
    </source>
</evidence>
<dbReference type="GO" id="GO:0006629">
    <property type="term" value="P:lipid metabolic process"/>
    <property type="evidence" value="ECO:0007669"/>
    <property type="project" value="UniProtKB-ARBA"/>
</dbReference>
<keyword evidence="8" id="KW-1185">Reference proteome</keyword>
<dbReference type="PROSITE" id="PS00086">
    <property type="entry name" value="CYTOCHROME_P450"/>
    <property type="match status" value="1"/>
</dbReference>
<dbReference type="CDD" id="cd11064">
    <property type="entry name" value="CYP86A"/>
    <property type="match status" value="1"/>
</dbReference>
<keyword evidence="6" id="KW-0503">Monooxygenase</keyword>
<evidence type="ECO:0000313" key="8">
    <source>
        <dbReference type="Proteomes" id="UP000663760"/>
    </source>
</evidence>
<keyword evidence="4 5" id="KW-0408">Iron</keyword>
<dbReference type="Pfam" id="PF00067">
    <property type="entry name" value="p450"/>
    <property type="match status" value="1"/>
</dbReference>
<evidence type="ECO:0000313" key="7">
    <source>
        <dbReference type="EMBL" id="CAA7398395.1"/>
    </source>
</evidence>
<dbReference type="EMBL" id="LR746269">
    <property type="protein sequence ID" value="CAA7398395.1"/>
    <property type="molecule type" value="Genomic_DNA"/>
</dbReference>
<dbReference type="InterPro" id="IPR017972">
    <property type="entry name" value="Cyt_P450_CS"/>
</dbReference>
<dbReference type="GO" id="GO:0020037">
    <property type="term" value="F:heme binding"/>
    <property type="evidence" value="ECO:0007669"/>
    <property type="project" value="InterPro"/>
</dbReference>
<keyword evidence="3 6" id="KW-0560">Oxidoreductase</keyword>
<accession>A0A7I8KN61</accession>
<dbReference type="InterPro" id="IPR001128">
    <property type="entry name" value="Cyt_P450"/>
</dbReference>
<keyword evidence="5 6" id="KW-0349">Heme</keyword>
<comment type="similarity">
    <text evidence="1 6">Belongs to the cytochrome P450 family.</text>
</comment>
<dbReference type="OrthoDB" id="1470350at2759"/>
<evidence type="ECO:0000256" key="3">
    <source>
        <dbReference type="ARBA" id="ARBA00023002"/>
    </source>
</evidence>
<protein>
    <submittedName>
        <fullName evidence="7">Uncharacterized protein</fullName>
    </submittedName>
</protein>
<name>A0A7I8KN61_SPIIN</name>
<dbReference type="GO" id="GO:0005506">
    <property type="term" value="F:iron ion binding"/>
    <property type="evidence" value="ECO:0007669"/>
    <property type="project" value="InterPro"/>
</dbReference>
<dbReference type="PRINTS" id="PR00385">
    <property type="entry name" value="P450"/>
</dbReference>
<reference evidence="7" key="1">
    <citation type="submission" date="2020-02" db="EMBL/GenBank/DDBJ databases">
        <authorList>
            <person name="Scholz U."/>
            <person name="Mascher M."/>
            <person name="Fiebig A."/>
        </authorList>
    </citation>
    <scope>NUCLEOTIDE SEQUENCE</scope>
</reference>
<evidence type="ECO:0000256" key="2">
    <source>
        <dbReference type="ARBA" id="ARBA00022723"/>
    </source>
</evidence>
<dbReference type="SUPFAM" id="SSF48264">
    <property type="entry name" value="Cytochrome P450"/>
    <property type="match status" value="1"/>
</dbReference>